<dbReference type="InterPro" id="IPR012677">
    <property type="entry name" value="Nucleotide-bd_a/b_plait_sf"/>
</dbReference>
<evidence type="ECO:0000256" key="1">
    <source>
        <dbReference type="ARBA" id="ARBA00022722"/>
    </source>
</evidence>
<dbReference type="CDD" id="cd06145">
    <property type="entry name" value="REX1_like"/>
    <property type="match status" value="1"/>
</dbReference>
<evidence type="ECO:0000256" key="3">
    <source>
        <dbReference type="ARBA" id="ARBA00022839"/>
    </source>
</evidence>
<keyword evidence="2" id="KW-0378">Hydrolase</keyword>
<dbReference type="SMART" id="SM00479">
    <property type="entry name" value="EXOIII"/>
    <property type="match status" value="1"/>
</dbReference>
<name>A0ABM1QFL5_CAMSA</name>
<accession>A0ABM1QFL5</accession>
<dbReference type="InterPro" id="IPR035979">
    <property type="entry name" value="RBD_domain_sf"/>
</dbReference>
<reference evidence="5" key="1">
    <citation type="journal article" date="2014" name="Nat. Commun.">
        <title>The emerging biofuel crop Camelina sativa retains a highly undifferentiated hexaploid genome structure.</title>
        <authorList>
            <person name="Kagale S."/>
            <person name="Koh C."/>
            <person name="Nixon J."/>
            <person name="Bollina V."/>
            <person name="Clarke W.E."/>
            <person name="Tuteja R."/>
            <person name="Spillane C."/>
            <person name="Robinson S.J."/>
            <person name="Links M.G."/>
            <person name="Clarke C."/>
            <person name="Higgins E.E."/>
            <person name="Huebert T."/>
            <person name="Sharpe A.G."/>
            <person name="Parkin I.A."/>
        </authorList>
    </citation>
    <scope>NUCLEOTIDE SEQUENCE [LARGE SCALE GENOMIC DNA]</scope>
    <source>
        <strain evidence="5">cv. DH55</strain>
    </source>
</reference>
<evidence type="ECO:0000313" key="5">
    <source>
        <dbReference type="Proteomes" id="UP000694864"/>
    </source>
</evidence>
<dbReference type="Gene3D" id="3.30.420.10">
    <property type="entry name" value="Ribonuclease H-like superfamily/Ribonuclease H"/>
    <property type="match status" value="1"/>
</dbReference>
<keyword evidence="5" id="KW-1185">Reference proteome</keyword>
<organism evidence="5 6">
    <name type="scientific">Camelina sativa</name>
    <name type="common">False flax</name>
    <name type="synonym">Myagrum sativum</name>
    <dbReference type="NCBI Taxonomy" id="90675"/>
    <lineage>
        <taxon>Eukaryota</taxon>
        <taxon>Viridiplantae</taxon>
        <taxon>Streptophyta</taxon>
        <taxon>Embryophyta</taxon>
        <taxon>Tracheophyta</taxon>
        <taxon>Spermatophyta</taxon>
        <taxon>Magnoliopsida</taxon>
        <taxon>eudicotyledons</taxon>
        <taxon>Gunneridae</taxon>
        <taxon>Pentapetalae</taxon>
        <taxon>rosids</taxon>
        <taxon>malvids</taxon>
        <taxon>Brassicales</taxon>
        <taxon>Brassicaceae</taxon>
        <taxon>Camelineae</taxon>
        <taxon>Camelina</taxon>
    </lineage>
</organism>
<evidence type="ECO:0000313" key="6">
    <source>
        <dbReference type="RefSeq" id="XP_019085553.1"/>
    </source>
</evidence>
<dbReference type="InterPro" id="IPR012337">
    <property type="entry name" value="RNaseH-like_sf"/>
</dbReference>
<dbReference type="InterPro" id="IPR047021">
    <property type="entry name" value="REXO1/3/4-like"/>
</dbReference>
<feature type="domain" description="Exonuclease" evidence="4">
    <location>
        <begin position="2"/>
        <end position="145"/>
    </location>
</feature>
<dbReference type="SUPFAM" id="SSF53098">
    <property type="entry name" value="Ribonuclease H-like"/>
    <property type="match status" value="1"/>
</dbReference>
<gene>
    <name evidence="6" type="primary">LOC104715495</name>
</gene>
<dbReference type="Gene3D" id="3.30.70.330">
    <property type="match status" value="1"/>
</dbReference>
<evidence type="ECO:0000259" key="4">
    <source>
        <dbReference type="SMART" id="SM00479"/>
    </source>
</evidence>
<keyword evidence="1" id="KW-0540">Nuclease</keyword>
<dbReference type="GeneID" id="104715495"/>
<dbReference type="InterPro" id="IPR013520">
    <property type="entry name" value="Ribonucl_H"/>
</dbReference>
<evidence type="ECO:0000256" key="2">
    <source>
        <dbReference type="ARBA" id="ARBA00022801"/>
    </source>
</evidence>
<dbReference type="PANTHER" id="PTHR12801:SF145">
    <property type="entry name" value="SMALL RNA DEGRADING NUCLEASE 1-RELATED"/>
    <property type="match status" value="1"/>
</dbReference>
<dbReference type="Pfam" id="PF00929">
    <property type="entry name" value="RNase_T"/>
    <property type="match status" value="1"/>
</dbReference>
<sequence>MKERVGAVDQNLKVIFDEFVKPDKPVLDYMTSISGVTAEDIKKATLSVVDIQEILRPFLSTGTILVGHSLDHDLKVLKIDHPKVIDTSLVFKYPNARKFRRPSLNDLCKSMLGYEVQKAGVSHDCVHDAAATMKLVLALIEKRIGTTISQSKEDLEAKKSRLFVHKIPHNVPSELLERVLSVEFSSKEFTIDVKQAKTPGGYYCAVVNFDSSRKANKAFENVAGNKLEDSSGLPQKRIVFRLSCCPGGSLFVRKMD</sequence>
<keyword evidence="3" id="KW-0269">Exonuclease</keyword>
<dbReference type="InterPro" id="IPR036397">
    <property type="entry name" value="RNaseH_sf"/>
</dbReference>
<proteinExistence type="predicted"/>
<dbReference type="Proteomes" id="UP000694864">
    <property type="component" value="Chromosome 9"/>
</dbReference>
<dbReference type="SUPFAM" id="SSF54928">
    <property type="entry name" value="RNA-binding domain, RBD"/>
    <property type="match status" value="1"/>
</dbReference>
<dbReference type="RefSeq" id="XP_019085553.1">
    <property type="nucleotide sequence ID" value="XM_019230008.1"/>
</dbReference>
<reference evidence="6" key="2">
    <citation type="submission" date="2025-08" db="UniProtKB">
        <authorList>
            <consortium name="RefSeq"/>
        </authorList>
    </citation>
    <scope>IDENTIFICATION</scope>
    <source>
        <tissue evidence="6">Leaf</tissue>
    </source>
</reference>
<dbReference type="InterPro" id="IPR034922">
    <property type="entry name" value="REX1-like_exo"/>
</dbReference>
<protein>
    <submittedName>
        <fullName evidence="6">Small RNA degrading nuclease 1-like</fullName>
    </submittedName>
</protein>
<dbReference type="PANTHER" id="PTHR12801">
    <property type="entry name" value="RNA EXONUCLEASE REXO1 / RECO3 FAMILY MEMBER-RELATED"/>
    <property type="match status" value="1"/>
</dbReference>